<keyword evidence="2" id="KW-0210">Decarboxylase</keyword>
<protein>
    <submittedName>
        <fullName evidence="9">Diaminopimelate decarboxylase</fullName>
    </submittedName>
</protein>
<proteinExistence type="inferred from homology"/>
<dbReference type="Pfam" id="PF02784">
    <property type="entry name" value="Orn_Arg_deC_N"/>
    <property type="match status" value="1"/>
</dbReference>
<dbReference type="EMBL" id="DVGC01000028">
    <property type="protein sequence ID" value="HIR05343.1"/>
    <property type="molecule type" value="Genomic_DNA"/>
</dbReference>
<feature type="active site" description="Proton donor" evidence="5">
    <location>
        <position position="342"/>
    </location>
</feature>
<evidence type="ECO:0000256" key="3">
    <source>
        <dbReference type="ARBA" id="ARBA00022898"/>
    </source>
</evidence>
<name>A0A9D1A3Z9_9FIRM</name>
<accession>A0A9D1A3Z9</accession>
<comment type="caution">
    <text evidence="9">The sequence shown here is derived from an EMBL/GenBank/DDBJ whole genome shotgun (WGS) entry which is preliminary data.</text>
</comment>
<evidence type="ECO:0000259" key="8">
    <source>
        <dbReference type="Pfam" id="PF02784"/>
    </source>
</evidence>
<evidence type="ECO:0000256" key="5">
    <source>
        <dbReference type="PIRSR" id="PIRSR600183-50"/>
    </source>
</evidence>
<dbReference type="PRINTS" id="PR01181">
    <property type="entry name" value="DAPDCRBXLASE"/>
</dbReference>
<reference evidence="9" key="2">
    <citation type="journal article" date="2021" name="PeerJ">
        <title>Extensive microbial diversity within the chicken gut microbiome revealed by metagenomics and culture.</title>
        <authorList>
            <person name="Gilroy R."/>
            <person name="Ravi A."/>
            <person name="Getino M."/>
            <person name="Pursley I."/>
            <person name="Horton D.L."/>
            <person name="Alikhan N.F."/>
            <person name="Baker D."/>
            <person name="Gharbi K."/>
            <person name="Hall N."/>
            <person name="Watson M."/>
            <person name="Adriaenssens E.M."/>
            <person name="Foster-Nyarko E."/>
            <person name="Jarju S."/>
            <person name="Secka A."/>
            <person name="Antonio M."/>
            <person name="Oren A."/>
            <person name="Chaudhuri R.R."/>
            <person name="La Ragione R."/>
            <person name="Hildebrand F."/>
            <person name="Pallen M.J."/>
        </authorList>
    </citation>
    <scope>NUCLEOTIDE SEQUENCE</scope>
    <source>
        <strain evidence="9">CHK180-2868</strain>
    </source>
</reference>
<dbReference type="SUPFAM" id="SSF50621">
    <property type="entry name" value="Alanine racemase C-terminal domain-like"/>
    <property type="match status" value="1"/>
</dbReference>
<gene>
    <name evidence="9" type="ORF">IAB28_05185</name>
</gene>
<evidence type="ECO:0000313" key="10">
    <source>
        <dbReference type="Proteomes" id="UP000824250"/>
    </source>
</evidence>
<dbReference type="InterPro" id="IPR000183">
    <property type="entry name" value="Orn/DAP/Arg_de-COase"/>
</dbReference>
<feature type="domain" description="Orn/DAP/Arg decarboxylase 2 N-terminal" evidence="8">
    <location>
        <begin position="31"/>
        <end position="279"/>
    </location>
</feature>
<dbReference type="GO" id="GO:0009089">
    <property type="term" value="P:lysine biosynthetic process via diaminopimelate"/>
    <property type="evidence" value="ECO:0007669"/>
    <property type="project" value="InterPro"/>
</dbReference>
<dbReference type="AlphaFoldDB" id="A0A9D1A3Z9"/>
<dbReference type="InterPro" id="IPR009006">
    <property type="entry name" value="Ala_racemase/Decarboxylase_C"/>
</dbReference>
<keyword evidence="3 5" id="KW-0663">Pyridoxal phosphate</keyword>
<comment type="similarity">
    <text evidence="6">Belongs to the Orn/Lys/Arg decarboxylase class-II family.</text>
</comment>
<dbReference type="Gene3D" id="3.20.20.10">
    <property type="entry name" value="Alanine racemase"/>
    <property type="match status" value="1"/>
</dbReference>
<dbReference type="Pfam" id="PF00278">
    <property type="entry name" value="Orn_DAP_Arg_deC"/>
    <property type="match status" value="1"/>
</dbReference>
<comment type="cofactor">
    <cofactor evidence="1 5">
        <name>pyridoxal 5'-phosphate</name>
        <dbReference type="ChEBI" id="CHEBI:597326"/>
    </cofactor>
</comment>
<evidence type="ECO:0000256" key="4">
    <source>
        <dbReference type="ARBA" id="ARBA00023239"/>
    </source>
</evidence>
<feature type="domain" description="Orn/DAP/Arg decarboxylase 2 C-terminal" evidence="7">
    <location>
        <begin position="23"/>
        <end position="369"/>
    </location>
</feature>
<dbReference type="Proteomes" id="UP000824250">
    <property type="component" value="Unassembled WGS sequence"/>
</dbReference>
<dbReference type="InterPro" id="IPR022644">
    <property type="entry name" value="De-COase2_N"/>
</dbReference>
<dbReference type="PRINTS" id="PR01179">
    <property type="entry name" value="ODADCRBXLASE"/>
</dbReference>
<dbReference type="FunFam" id="3.20.20.10:FF:000003">
    <property type="entry name" value="Diaminopimelate decarboxylase"/>
    <property type="match status" value="1"/>
</dbReference>
<dbReference type="Gene3D" id="2.40.37.10">
    <property type="entry name" value="Lyase, Ornithine Decarboxylase, Chain A, domain 1"/>
    <property type="match status" value="1"/>
</dbReference>
<dbReference type="GO" id="GO:0008836">
    <property type="term" value="F:diaminopimelate decarboxylase activity"/>
    <property type="evidence" value="ECO:0007669"/>
    <property type="project" value="InterPro"/>
</dbReference>
<evidence type="ECO:0000256" key="2">
    <source>
        <dbReference type="ARBA" id="ARBA00022793"/>
    </source>
</evidence>
<evidence type="ECO:0000259" key="7">
    <source>
        <dbReference type="Pfam" id="PF00278"/>
    </source>
</evidence>
<dbReference type="SUPFAM" id="SSF51419">
    <property type="entry name" value="PLP-binding barrel"/>
    <property type="match status" value="1"/>
</dbReference>
<sequence length="424" mass="47527">MEKRPFVTKEQLEQIAETYPTPFYLYDEKGIRENARKLKDAFAWNKGFKEYFAVKATPNPFILNILKEMGCGTDCSSKTELLMSDACGFTGHEIMFSSNDTPQEEFELAGELGAIINLDDFTHIEFVEQALGKIPETICCRFNPGGLFKISNDIMDNPGDAKYGMTEEQITEAYKILKAKGARYFGIHAFLASNTVTNEYYPLLAKVLFELAVRLKKATGADIRFINLSGGIGVPYRPDQEPNDIAVIGEGVRKVYEEILVPAGMGDVAIYTELGRFMLAPYGALVTRAIHEKHTYKEYIGVDACAVNLMRPAMYGAYHHITVMGKEDAPCDHKYDITGSLCENNDKFAIDRMLPKIDRGDLLFIHDAGAHGFAMGYNYNGKLKSAELLLKEDGSVQMIRRAETPADYFATFDFCDILKNVRTK</sequence>
<evidence type="ECO:0000256" key="1">
    <source>
        <dbReference type="ARBA" id="ARBA00001933"/>
    </source>
</evidence>
<feature type="modified residue" description="N6-(pyridoxal phosphate)lysine" evidence="5">
    <location>
        <position position="55"/>
    </location>
</feature>
<dbReference type="InterPro" id="IPR002986">
    <property type="entry name" value="DAP_deCOOHase_LysA"/>
</dbReference>
<dbReference type="PANTHER" id="PTHR43727">
    <property type="entry name" value="DIAMINOPIMELATE DECARBOXYLASE"/>
    <property type="match status" value="1"/>
</dbReference>
<keyword evidence="4" id="KW-0456">Lyase</keyword>
<dbReference type="InterPro" id="IPR029066">
    <property type="entry name" value="PLP-binding_barrel"/>
</dbReference>
<dbReference type="CDD" id="cd06828">
    <property type="entry name" value="PLPDE_III_DapDC"/>
    <property type="match status" value="1"/>
</dbReference>
<evidence type="ECO:0000256" key="6">
    <source>
        <dbReference type="RuleBase" id="RU003737"/>
    </source>
</evidence>
<organism evidence="9 10">
    <name type="scientific">Candidatus Copromonas faecavium</name>
    <name type="common">nom. illeg.</name>
    <dbReference type="NCBI Taxonomy" id="2840740"/>
    <lineage>
        <taxon>Bacteria</taxon>
        <taxon>Bacillati</taxon>
        <taxon>Bacillota</taxon>
        <taxon>Clostridia</taxon>
        <taxon>Lachnospirales</taxon>
        <taxon>Lachnospiraceae</taxon>
        <taxon>Candidatus Copromonas (nom. illeg.)</taxon>
    </lineage>
</organism>
<dbReference type="InterPro" id="IPR022643">
    <property type="entry name" value="De-COase2_C"/>
</dbReference>
<reference evidence="9" key="1">
    <citation type="submission" date="2020-10" db="EMBL/GenBank/DDBJ databases">
        <authorList>
            <person name="Gilroy R."/>
        </authorList>
    </citation>
    <scope>NUCLEOTIDE SEQUENCE</scope>
    <source>
        <strain evidence="9">CHK180-2868</strain>
    </source>
</reference>
<evidence type="ECO:0000313" key="9">
    <source>
        <dbReference type="EMBL" id="HIR05343.1"/>
    </source>
</evidence>
<dbReference type="PANTHER" id="PTHR43727:SF2">
    <property type="entry name" value="GROUP IV DECARBOXYLASE"/>
    <property type="match status" value="1"/>
</dbReference>